<dbReference type="EMBL" id="JANCLU010000001">
    <property type="protein sequence ID" value="MCP8937291.1"/>
    <property type="molecule type" value="Genomic_DNA"/>
</dbReference>
<evidence type="ECO:0000313" key="5">
    <source>
        <dbReference type="Proteomes" id="UP001205890"/>
    </source>
</evidence>
<accession>A0ABT1L754</accession>
<keyword evidence="1" id="KW-0812">Transmembrane</keyword>
<dbReference type="PANTHER" id="PTHR36698">
    <property type="entry name" value="BLL5892 PROTEIN"/>
    <property type="match status" value="1"/>
</dbReference>
<keyword evidence="5" id="KW-1185">Reference proteome</keyword>
<organism evidence="4 5">
    <name type="scientific">Alsobacter ponti</name>
    <dbReference type="NCBI Taxonomy" id="2962936"/>
    <lineage>
        <taxon>Bacteria</taxon>
        <taxon>Pseudomonadati</taxon>
        <taxon>Pseudomonadota</taxon>
        <taxon>Alphaproteobacteria</taxon>
        <taxon>Hyphomicrobiales</taxon>
        <taxon>Alsobacteraceae</taxon>
        <taxon>Alsobacter</taxon>
    </lineage>
</organism>
<dbReference type="RefSeq" id="WP_254738104.1">
    <property type="nucleotide sequence ID" value="NZ_JANCLU010000001.1"/>
</dbReference>
<protein>
    <submittedName>
        <fullName evidence="4">MlaD family protein</fullName>
    </submittedName>
</protein>
<evidence type="ECO:0000259" key="3">
    <source>
        <dbReference type="Pfam" id="PF11887"/>
    </source>
</evidence>
<dbReference type="Proteomes" id="UP001205890">
    <property type="component" value="Unassembled WGS sequence"/>
</dbReference>
<dbReference type="Gene3D" id="1.20.58.60">
    <property type="match status" value="1"/>
</dbReference>
<dbReference type="Pfam" id="PF02470">
    <property type="entry name" value="MlaD"/>
    <property type="match status" value="1"/>
</dbReference>
<feature type="transmembrane region" description="Helical" evidence="1">
    <location>
        <begin position="7"/>
        <end position="28"/>
    </location>
</feature>
<name>A0ABT1L754_9HYPH</name>
<evidence type="ECO:0000313" key="4">
    <source>
        <dbReference type="EMBL" id="MCP8937291.1"/>
    </source>
</evidence>
<dbReference type="InterPro" id="IPR024516">
    <property type="entry name" value="Mce_C"/>
</dbReference>
<comment type="caution">
    <text evidence="4">The sequence shown here is derived from an EMBL/GenBank/DDBJ whole genome shotgun (WGS) entry which is preliminary data.</text>
</comment>
<dbReference type="InterPro" id="IPR003399">
    <property type="entry name" value="Mce/MlaD"/>
</dbReference>
<evidence type="ECO:0000256" key="1">
    <source>
        <dbReference type="SAM" id="Phobius"/>
    </source>
</evidence>
<dbReference type="Pfam" id="PF11887">
    <property type="entry name" value="Mce4_CUP1"/>
    <property type="match status" value="1"/>
</dbReference>
<proteinExistence type="predicted"/>
<keyword evidence="1" id="KW-1133">Transmembrane helix</keyword>
<evidence type="ECO:0000259" key="2">
    <source>
        <dbReference type="Pfam" id="PF02470"/>
    </source>
</evidence>
<keyword evidence="1" id="KW-0472">Membrane</keyword>
<dbReference type="SUPFAM" id="SSF58104">
    <property type="entry name" value="Methyl-accepting chemotaxis protein (MCP) signaling domain"/>
    <property type="match status" value="1"/>
</dbReference>
<feature type="domain" description="Mammalian cell entry C-terminal" evidence="3">
    <location>
        <begin position="210"/>
        <end position="352"/>
    </location>
</feature>
<dbReference type="PANTHER" id="PTHR36698:SF2">
    <property type="entry name" value="MCE_MLAD DOMAIN-CONTAINING PROTEIN"/>
    <property type="match status" value="1"/>
</dbReference>
<sequence length="507" mass="53693">METRANYALIGLFTLAVVAAAFGFVFWFSGKDAGATLKQYRIIFTGSVSGLQRGGQVLYNGLQVGSVTNLNLLQDDPSKVVALVEIDATTPMNVDTRARLEFTGLTGVASIQLTGGAPGSPPLVSKDPKQPPVILADRSDFQDLLESAQRLAKKADDVLTRADQLFADNAGSISNTVRNIETFSDALAQNSPGIAQFMTSTGNAADKIASLAVDLQKLSDSLDRVVKAIDPAEVSKIVSDVGKVTSSVADQSDKIGDIVRNASELTGRLNDTSVKLDELIGDASAAFKAVDPDKVARVVDGLDKFSTTLGENNQQVAEVIRNANELTAKLNKAGDRIDGVLADAGSALKSLDAALKGVDGTKVARTIDNVDRFTTALGANSDKVDEIVRNAQELSAKLNRSADKVDEVLTSAQNFLGSDKTQGALNSITDMAKSIRVLADNLDKRTAEITAGVSRITGPGLRDFESLTQEGKRTLGDLSRTLRSLERNPQQLIFGAKPSIPEYGGRP</sequence>
<gene>
    <name evidence="4" type="ORF">NK718_02080</name>
</gene>
<reference evidence="4 5" key="1">
    <citation type="submission" date="2022-07" db="EMBL/GenBank/DDBJ databases">
        <authorList>
            <person name="Li W.-J."/>
            <person name="Deng Q.-Q."/>
        </authorList>
    </citation>
    <scope>NUCLEOTIDE SEQUENCE [LARGE SCALE GENOMIC DNA]</scope>
    <source>
        <strain evidence="4 5">SYSU M60028</strain>
    </source>
</reference>
<feature type="domain" description="Mce/MlaD" evidence="2">
    <location>
        <begin position="41"/>
        <end position="116"/>
    </location>
</feature>